<reference evidence="2" key="1">
    <citation type="submission" date="2023-10" db="EMBL/GenBank/DDBJ databases">
        <authorList>
            <person name="Chen Y."/>
            <person name="Shah S."/>
            <person name="Dougan E. K."/>
            <person name="Thang M."/>
            <person name="Chan C."/>
        </authorList>
    </citation>
    <scope>NUCLEOTIDE SEQUENCE [LARGE SCALE GENOMIC DNA]</scope>
</reference>
<evidence type="ECO:0000256" key="1">
    <source>
        <dbReference type="SAM" id="MobiDB-lite"/>
    </source>
</evidence>
<proteinExistence type="predicted"/>
<dbReference type="SUPFAM" id="SSF49899">
    <property type="entry name" value="Concanavalin A-like lectins/glucanases"/>
    <property type="match status" value="1"/>
</dbReference>
<sequence length="261" mass="28129">MHQCSVLARPRHRPPYRPVGTRKLAKPRPMAAGCADRSAGPPLSAEASSLALWGSAAAGEDLAAMPPATSLAGPPTPRSAPALAAVGTAVAQPVAERLGPLKCPTNFKGGVWGLLGGAFSFMCVVRMDGFGHWSRVFDFSLEADDDSITAGAIELTQDLHFTIFRGRMPFSVRADNFFEPGREFTMLCTVTASGHMKVFKNGVLVGENPRGMAPLLTPRPRMVVGGHFKFRDQCFRGSLRDVQIWDRAISWADAARCRVHV</sequence>
<name>A0ABN9QU77_9DINO</name>
<evidence type="ECO:0000313" key="2">
    <source>
        <dbReference type="EMBL" id="CAK0809838.1"/>
    </source>
</evidence>
<organism evidence="2 3">
    <name type="scientific">Prorocentrum cordatum</name>
    <dbReference type="NCBI Taxonomy" id="2364126"/>
    <lineage>
        <taxon>Eukaryota</taxon>
        <taxon>Sar</taxon>
        <taxon>Alveolata</taxon>
        <taxon>Dinophyceae</taxon>
        <taxon>Prorocentrales</taxon>
        <taxon>Prorocentraceae</taxon>
        <taxon>Prorocentrum</taxon>
    </lineage>
</organism>
<evidence type="ECO:0000313" key="3">
    <source>
        <dbReference type="Proteomes" id="UP001189429"/>
    </source>
</evidence>
<protein>
    <submittedName>
        <fullName evidence="2">Uncharacterized protein</fullName>
    </submittedName>
</protein>
<dbReference type="Pfam" id="PF13385">
    <property type="entry name" value="Laminin_G_3"/>
    <property type="match status" value="1"/>
</dbReference>
<feature type="region of interest" description="Disordered" evidence="1">
    <location>
        <begin position="1"/>
        <end position="41"/>
    </location>
</feature>
<comment type="caution">
    <text evidence="2">The sequence shown here is derived from an EMBL/GenBank/DDBJ whole genome shotgun (WGS) entry which is preliminary data.</text>
</comment>
<dbReference type="EMBL" id="CAUYUJ010004495">
    <property type="protein sequence ID" value="CAK0809838.1"/>
    <property type="molecule type" value="Genomic_DNA"/>
</dbReference>
<dbReference type="Gene3D" id="2.60.120.200">
    <property type="match status" value="1"/>
</dbReference>
<gene>
    <name evidence="2" type="ORF">PCOR1329_LOCUS14974</name>
</gene>
<keyword evidence="3" id="KW-1185">Reference proteome</keyword>
<dbReference type="InterPro" id="IPR013320">
    <property type="entry name" value="ConA-like_dom_sf"/>
</dbReference>
<dbReference type="Proteomes" id="UP001189429">
    <property type="component" value="Unassembled WGS sequence"/>
</dbReference>
<accession>A0ABN9QU77</accession>